<evidence type="ECO:0000313" key="3">
    <source>
        <dbReference type="EMBL" id="BAM94851.1"/>
    </source>
</evidence>
<feature type="transmembrane region" description="Helical" evidence="1">
    <location>
        <begin position="281"/>
        <end position="300"/>
    </location>
</feature>
<keyword evidence="1" id="KW-0472">Membrane</keyword>
<keyword evidence="1" id="KW-0812">Transmembrane</keyword>
<protein>
    <submittedName>
        <fullName evidence="2">Cps22K</fullName>
    </submittedName>
    <submittedName>
        <fullName evidence="3">Putative oligosaccharide repeat unit polymerase</fullName>
    </submittedName>
</protein>
<gene>
    <name evidence="3" type="primary">cps22K</name>
</gene>
<accession>M1V3P6</accession>
<dbReference type="EMBL" id="KC537379">
    <property type="protein sequence ID" value="AGS58350.1"/>
    <property type="molecule type" value="Genomic_DNA"/>
</dbReference>
<feature type="transmembrane region" description="Helical" evidence="1">
    <location>
        <begin position="20"/>
        <end position="37"/>
    </location>
</feature>
<sequence length="451" mass="51240">MKKNGYVRNALLCKVNKSEVSMIFTFLSIAIGIYAFFDFKKAIQLFTIYQIIWYPTVLLSIGSVSLGTNSVIPLLFAILFFFKRHQFNPATKFPFTVPFVLIILSYLFSCFTALSGFFPEFSRSLMRIFSVYIYVYILWNVIETDEDFVFIFKGTTYLIFISCIYGIIEYVTGNNFVLDYKINLSGNTIETYEGYTLRGYRLTSLFEHPIGAGMTFGLYSIFTLSLFFNKASLKFQSNLAIITAILCIPLIILTKMRTPILFTIIASAILVKLSRFVRRKTVLLVVVFFMALVPILAIVISSNSALLTNLFSTGKSAEIGGSSLEMRLNQMVAIQEIVSSSPIFGLGETFRNSIVKNGLTNAALGFEGVIFEQWSMHGVFGLVATAILIYTSVIKLPLMYRTKEVAILSLAYWVAYIVSSLPSFRIVFYYLFIFYFIKQSEIYRNRRSSII</sequence>
<evidence type="ECO:0000256" key="1">
    <source>
        <dbReference type="SAM" id="Phobius"/>
    </source>
</evidence>
<feature type="transmembrane region" description="Helical" evidence="1">
    <location>
        <begin position="410"/>
        <end position="437"/>
    </location>
</feature>
<keyword evidence="1" id="KW-1133">Transmembrane helix</keyword>
<dbReference type="PANTHER" id="PTHR37422:SF13">
    <property type="entry name" value="LIPOPOLYSACCHARIDE BIOSYNTHESIS PROTEIN PA4999-RELATED"/>
    <property type="match status" value="1"/>
</dbReference>
<feature type="transmembrane region" description="Helical" evidence="1">
    <location>
        <begin position="149"/>
        <end position="168"/>
    </location>
</feature>
<dbReference type="AlphaFoldDB" id="M1V3P6"/>
<dbReference type="PANTHER" id="PTHR37422">
    <property type="entry name" value="TEICHURONIC ACID BIOSYNTHESIS PROTEIN TUAE"/>
    <property type="match status" value="1"/>
</dbReference>
<name>M1V3P6_STRSU</name>
<dbReference type="EMBL" id="AB737828">
    <property type="protein sequence ID" value="BAM94851.1"/>
    <property type="molecule type" value="Genomic_DNA"/>
</dbReference>
<feature type="transmembrane region" description="Helical" evidence="1">
    <location>
        <begin position="93"/>
        <end position="118"/>
    </location>
</feature>
<dbReference type="InterPro" id="IPR051533">
    <property type="entry name" value="WaaL-like"/>
</dbReference>
<reference evidence="3" key="1">
    <citation type="journal article" date="2013" name="Appl. Environ. Microbiol.">
        <title>Genetic analysis of capsular polysaccharide synthesis gene clusters from all serotypes of Streptococcus suis: potential mechanisms for generation of capsular variation.</title>
        <authorList>
            <person name="Okura M."/>
            <person name="Takamatsu D."/>
            <person name="Maruyama F."/>
            <person name="Nozawa T."/>
            <person name="Nakagawa I."/>
            <person name="Osaki M."/>
            <person name="Sekizaki T."/>
            <person name="Gottschalk M."/>
            <person name="Kumagai Y."/>
            <person name="Hamada S."/>
        </authorList>
    </citation>
    <scope>NUCLEOTIDE SEQUENCE</scope>
    <source>
        <strain evidence="3">88-1861</strain>
    </source>
</reference>
<feature type="transmembrane region" description="Helical" evidence="1">
    <location>
        <begin position="235"/>
        <end position="252"/>
    </location>
</feature>
<evidence type="ECO:0000313" key="2">
    <source>
        <dbReference type="EMBL" id="AGS58350.1"/>
    </source>
</evidence>
<feature type="transmembrane region" description="Helical" evidence="1">
    <location>
        <begin position="124"/>
        <end position="142"/>
    </location>
</feature>
<reference evidence="2" key="2">
    <citation type="journal article" date="2013" name="PLoS ONE">
        <title>Development of Multiplex PCR Assays for the Identification of the 33 Serotypes of Streptococcus suis.</title>
        <authorList>
            <person name="Liu Z."/>
            <person name="Zheng H."/>
            <person name="Gottschalk M."/>
            <person name="Bai X."/>
            <person name="Lan R."/>
            <person name="Ji S."/>
            <person name="Liu H."/>
            <person name="Xu J."/>
        </authorList>
    </citation>
    <scope>NUCLEOTIDE SEQUENCE</scope>
    <source>
        <strain evidence="2">88-1861</strain>
    </source>
</reference>
<feature type="transmembrane region" description="Helical" evidence="1">
    <location>
        <begin position="374"/>
        <end position="398"/>
    </location>
</feature>
<feature type="transmembrane region" description="Helical" evidence="1">
    <location>
        <begin position="57"/>
        <end position="81"/>
    </location>
</feature>
<proteinExistence type="predicted"/>
<organism evidence="3">
    <name type="scientific">Streptococcus suis</name>
    <dbReference type="NCBI Taxonomy" id="1307"/>
    <lineage>
        <taxon>Bacteria</taxon>
        <taxon>Bacillati</taxon>
        <taxon>Bacillota</taxon>
        <taxon>Bacilli</taxon>
        <taxon>Lactobacillales</taxon>
        <taxon>Streptococcaceae</taxon>
        <taxon>Streptococcus</taxon>
    </lineage>
</organism>
<feature type="transmembrane region" description="Helical" evidence="1">
    <location>
        <begin position="210"/>
        <end position="228"/>
    </location>
</feature>